<evidence type="ECO:0000256" key="5">
    <source>
        <dbReference type="ARBA" id="ARBA00022801"/>
    </source>
</evidence>
<dbReference type="EC" id="3.1.2.6" evidence="7"/>
<keyword evidence="5 7" id="KW-0378">Hydrolase</keyword>
<dbReference type="InterPro" id="IPR001279">
    <property type="entry name" value="Metallo-B-lactamas"/>
</dbReference>
<dbReference type="PANTHER" id="PTHR43705:SF1">
    <property type="entry name" value="HYDROXYACYLGLUTATHIONE HYDROLASE GLOB"/>
    <property type="match status" value="1"/>
</dbReference>
<feature type="binding site" evidence="7">
    <location>
        <position position="140"/>
    </location>
    <ligand>
        <name>Zn(2+)</name>
        <dbReference type="ChEBI" id="CHEBI:29105"/>
        <label>2</label>
    </ligand>
</feature>
<feature type="binding site" evidence="7">
    <location>
        <position position="57"/>
    </location>
    <ligand>
        <name>Zn(2+)</name>
        <dbReference type="ChEBI" id="CHEBI:29105"/>
        <label>2</label>
    </ligand>
</feature>
<feature type="binding site" evidence="7">
    <location>
        <position position="178"/>
    </location>
    <ligand>
        <name>Zn(2+)</name>
        <dbReference type="ChEBI" id="CHEBI:29105"/>
        <label>2</label>
    </ligand>
</feature>
<comment type="subunit">
    <text evidence="7">Monomer.</text>
</comment>
<dbReference type="EMBL" id="CP098736">
    <property type="protein sequence ID" value="USE81208.1"/>
    <property type="molecule type" value="Genomic_DNA"/>
</dbReference>
<evidence type="ECO:0000256" key="3">
    <source>
        <dbReference type="ARBA" id="ARBA00006759"/>
    </source>
</evidence>
<evidence type="ECO:0000313" key="9">
    <source>
        <dbReference type="EMBL" id="NNH11764.1"/>
    </source>
</evidence>
<dbReference type="Proteomes" id="UP001056648">
    <property type="component" value="Chromosome 2"/>
</dbReference>
<sequence length="269" mass="28381">MLRVEPIPAFQDNYIWAIDDGHAAAVVDPGDAAPVLAYLARTGLVLGAIVITHHHGDHQGGVADLLAAYPAGPDGEPMPVIGPAAERIGHRTRAVREGDEVELKAPALRLRVLDVPGHTAGHIAYTGELPGIGPVVFCGDTMFASGCGRLFEGTPAQMLASLDKLAALPDATRVYCAHEYTRSNVRFARAVEPDNAALAAWDERVEALRAAGEPTVPTTVGHERAVNPFLRSREPSVRRALAAQGVQGAQAGDDAAAFGALRAWKDGFR</sequence>
<dbReference type="InterPro" id="IPR032282">
    <property type="entry name" value="HAGH_C"/>
</dbReference>
<evidence type="ECO:0000256" key="7">
    <source>
        <dbReference type="HAMAP-Rule" id="MF_01374"/>
    </source>
</evidence>
<comment type="pathway">
    <text evidence="2 7">Secondary metabolite metabolism; methylglyoxal degradation; (R)-lactate from methylglyoxal: step 2/2.</text>
</comment>
<dbReference type="EMBL" id="JABEMD010000019">
    <property type="protein sequence ID" value="NNH11764.1"/>
    <property type="molecule type" value="Genomic_DNA"/>
</dbReference>
<dbReference type="Pfam" id="PF00753">
    <property type="entry name" value="Lactamase_B"/>
    <property type="match status" value="1"/>
</dbReference>
<dbReference type="Gene3D" id="3.60.15.10">
    <property type="entry name" value="Ribonuclease Z/Hydroxyacylglutathione hydrolase-like"/>
    <property type="match status" value="1"/>
</dbReference>
<feature type="binding site" evidence="7">
    <location>
        <position position="58"/>
    </location>
    <ligand>
        <name>Zn(2+)</name>
        <dbReference type="ChEBI" id="CHEBI:29105"/>
        <label>2</label>
    </ligand>
</feature>
<feature type="binding site" evidence="7">
    <location>
        <position position="118"/>
    </location>
    <ligand>
        <name>Zn(2+)</name>
        <dbReference type="ChEBI" id="CHEBI:29105"/>
        <label>1</label>
    </ligand>
</feature>
<evidence type="ECO:0000256" key="6">
    <source>
        <dbReference type="ARBA" id="ARBA00022833"/>
    </source>
</evidence>
<dbReference type="CDD" id="cd07723">
    <property type="entry name" value="hydroxyacylglutathione_hydrolase_MBL-fold"/>
    <property type="match status" value="1"/>
</dbReference>
<comment type="cofactor">
    <cofactor evidence="7">
        <name>Zn(2+)</name>
        <dbReference type="ChEBI" id="CHEBI:29105"/>
    </cofactor>
    <text evidence="7">Binds 2 Zn(2+) ions per subunit.</text>
</comment>
<evidence type="ECO:0000256" key="2">
    <source>
        <dbReference type="ARBA" id="ARBA00004963"/>
    </source>
</evidence>
<name>A0A6N1BK23_9BURK</name>
<feature type="binding site" evidence="7">
    <location>
        <position position="53"/>
    </location>
    <ligand>
        <name>Zn(2+)</name>
        <dbReference type="ChEBI" id="CHEBI:29105"/>
        <label>1</label>
    </ligand>
</feature>
<evidence type="ECO:0000256" key="1">
    <source>
        <dbReference type="ARBA" id="ARBA00001623"/>
    </source>
</evidence>
<dbReference type="SUPFAM" id="SSF56281">
    <property type="entry name" value="Metallo-hydrolase/oxidoreductase"/>
    <property type="match status" value="1"/>
</dbReference>
<dbReference type="GO" id="GO:0046872">
    <property type="term" value="F:metal ion binding"/>
    <property type="evidence" value="ECO:0007669"/>
    <property type="project" value="UniProtKB-KW"/>
</dbReference>
<reference evidence="10" key="2">
    <citation type="submission" date="2022-06" db="EMBL/GenBank/DDBJ databases">
        <title>Complete genome sequence and characterization of Cupriavidus gilardii QJ1 isolated from contaminating cells.</title>
        <authorList>
            <person name="Qi J."/>
        </authorList>
    </citation>
    <scope>NUCLEOTIDE SEQUENCE</scope>
    <source>
        <strain evidence="10">QJ1</strain>
    </source>
</reference>
<dbReference type="InterPro" id="IPR050110">
    <property type="entry name" value="Glyoxalase_II_hydrolase"/>
</dbReference>
<reference evidence="9 11" key="1">
    <citation type="submission" date="2020-05" db="EMBL/GenBank/DDBJ databases">
        <title>MicrobeNet Type strains.</title>
        <authorList>
            <person name="Nicholson A.C."/>
        </authorList>
    </citation>
    <scope>NUCLEOTIDE SEQUENCE [LARGE SCALE GENOMIC DNA]</scope>
    <source>
        <strain evidence="9 11">ATCC 700815</strain>
    </source>
</reference>
<comment type="similarity">
    <text evidence="3 7">Belongs to the metallo-beta-lactamase superfamily. Glyoxalase II family.</text>
</comment>
<evidence type="ECO:0000256" key="4">
    <source>
        <dbReference type="ARBA" id="ARBA00022723"/>
    </source>
</evidence>
<evidence type="ECO:0000313" key="12">
    <source>
        <dbReference type="Proteomes" id="UP001056648"/>
    </source>
</evidence>
<dbReference type="UniPathway" id="UPA00619">
    <property type="reaction ID" value="UER00676"/>
</dbReference>
<comment type="function">
    <text evidence="7">Thiolesterase that catalyzes the hydrolysis of S-D-lactoyl-glutathione to form glutathione and D-lactic acid.</text>
</comment>
<feature type="binding site" evidence="7">
    <location>
        <position position="55"/>
    </location>
    <ligand>
        <name>Zn(2+)</name>
        <dbReference type="ChEBI" id="CHEBI:29105"/>
        <label>1</label>
    </ligand>
</feature>
<dbReference type="GO" id="GO:0019243">
    <property type="term" value="P:methylglyoxal catabolic process to D-lactate via S-lactoyl-glutathione"/>
    <property type="evidence" value="ECO:0007669"/>
    <property type="project" value="UniProtKB-UniRule"/>
</dbReference>
<evidence type="ECO:0000313" key="10">
    <source>
        <dbReference type="EMBL" id="USE81208.1"/>
    </source>
</evidence>
<gene>
    <name evidence="7 9" type="primary">gloB</name>
    <name evidence="9" type="ORF">HLB16_12830</name>
    <name evidence="10" type="ORF">NDR89_15950</name>
</gene>
<keyword evidence="12" id="KW-1185">Reference proteome</keyword>
<accession>A0A6N1BK23</accession>
<dbReference type="Pfam" id="PF16123">
    <property type="entry name" value="HAGH_C"/>
    <property type="match status" value="1"/>
</dbReference>
<dbReference type="HAMAP" id="MF_01374">
    <property type="entry name" value="Glyoxalase_2"/>
    <property type="match status" value="1"/>
</dbReference>
<dbReference type="InterPro" id="IPR036866">
    <property type="entry name" value="RibonucZ/Hydroxyglut_hydro"/>
</dbReference>
<dbReference type="RefSeq" id="WP_151022857.1">
    <property type="nucleotide sequence ID" value="NZ_BAAAEB010000005.1"/>
</dbReference>
<dbReference type="SMART" id="SM00849">
    <property type="entry name" value="Lactamase_B"/>
    <property type="match status" value="1"/>
</dbReference>
<keyword evidence="4 7" id="KW-0479">Metal-binding</keyword>
<dbReference type="GO" id="GO:0004416">
    <property type="term" value="F:hydroxyacylglutathione hydrolase activity"/>
    <property type="evidence" value="ECO:0007669"/>
    <property type="project" value="UniProtKB-UniRule"/>
</dbReference>
<dbReference type="InterPro" id="IPR017782">
    <property type="entry name" value="Hydroxyacylglutathione_Hdrlase"/>
</dbReference>
<dbReference type="NCBIfam" id="TIGR03413">
    <property type="entry name" value="GSH_gloB"/>
    <property type="match status" value="1"/>
</dbReference>
<dbReference type="InterPro" id="IPR035680">
    <property type="entry name" value="Clx_II_MBL"/>
</dbReference>
<organism evidence="9 11">
    <name type="scientific">Cupriavidus gilardii</name>
    <dbReference type="NCBI Taxonomy" id="82541"/>
    <lineage>
        <taxon>Bacteria</taxon>
        <taxon>Pseudomonadati</taxon>
        <taxon>Pseudomonadota</taxon>
        <taxon>Betaproteobacteria</taxon>
        <taxon>Burkholderiales</taxon>
        <taxon>Burkholderiaceae</taxon>
        <taxon>Cupriavidus</taxon>
    </lineage>
</organism>
<protein>
    <recommendedName>
        <fullName evidence="7">Hydroxyacylglutathione hydrolase</fullName>
        <ecNumber evidence="7">3.1.2.6</ecNumber>
    </recommendedName>
    <alternativeName>
        <fullName evidence="7">Glyoxalase II</fullName>
        <shortName evidence="7">Glx II</shortName>
    </alternativeName>
</protein>
<evidence type="ECO:0000313" key="11">
    <source>
        <dbReference type="Proteomes" id="UP000542973"/>
    </source>
</evidence>
<comment type="catalytic activity">
    <reaction evidence="1 7">
        <text>an S-(2-hydroxyacyl)glutathione + H2O = a 2-hydroxy carboxylate + glutathione + H(+)</text>
        <dbReference type="Rhea" id="RHEA:21864"/>
        <dbReference type="ChEBI" id="CHEBI:15377"/>
        <dbReference type="ChEBI" id="CHEBI:15378"/>
        <dbReference type="ChEBI" id="CHEBI:57925"/>
        <dbReference type="ChEBI" id="CHEBI:58896"/>
        <dbReference type="ChEBI" id="CHEBI:71261"/>
        <dbReference type="EC" id="3.1.2.6"/>
    </reaction>
</comment>
<dbReference type="AlphaFoldDB" id="A0A6N1BK23"/>
<dbReference type="Proteomes" id="UP000542973">
    <property type="component" value="Unassembled WGS sequence"/>
</dbReference>
<feature type="binding site" evidence="7">
    <location>
        <position position="140"/>
    </location>
    <ligand>
        <name>Zn(2+)</name>
        <dbReference type="ChEBI" id="CHEBI:29105"/>
        <label>1</label>
    </ligand>
</feature>
<evidence type="ECO:0000259" key="8">
    <source>
        <dbReference type="SMART" id="SM00849"/>
    </source>
</evidence>
<dbReference type="PANTHER" id="PTHR43705">
    <property type="entry name" value="HYDROXYACYLGLUTATHIONE HYDROLASE"/>
    <property type="match status" value="1"/>
</dbReference>
<keyword evidence="6 7" id="KW-0862">Zinc</keyword>
<dbReference type="PIRSF" id="PIRSF005457">
    <property type="entry name" value="Glx"/>
    <property type="match status" value="1"/>
</dbReference>
<dbReference type="GeneID" id="70690538"/>
<proteinExistence type="inferred from homology"/>
<feature type="domain" description="Metallo-beta-lactamase" evidence="8">
    <location>
        <begin position="12"/>
        <end position="178"/>
    </location>
</feature>